<evidence type="ECO:0000313" key="2">
    <source>
        <dbReference type="EMBL" id="CDJ60123.1"/>
    </source>
</evidence>
<feature type="compositionally biased region" description="Polar residues" evidence="1">
    <location>
        <begin position="8"/>
        <end position="17"/>
    </location>
</feature>
<proteinExistence type="predicted"/>
<dbReference type="EMBL" id="HG721352">
    <property type="protein sequence ID" value="CDJ60123.1"/>
    <property type="molecule type" value="Genomic_DNA"/>
</dbReference>
<accession>U6MAP7</accession>
<evidence type="ECO:0000256" key="1">
    <source>
        <dbReference type="SAM" id="MobiDB-lite"/>
    </source>
</evidence>
<feature type="region of interest" description="Disordered" evidence="1">
    <location>
        <begin position="1"/>
        <end position="27"/>
    </location>
</feature>
<reference evidence="2" key="2">
    <citation type="submission" date="2013-10" db="EMBL/GenBank/DDBJ databases">
        <authorList>
            <person name="Aslett M."/>
        </authorList>
    </citation>
    <scope>NUCLEOTIDE SEQUENCE [LARGE SCALE GENOMIC DNA]</scope>
    <source>
        <strain evidence="2">Weybridge</strain>
    </source>
</reference>
<dbReference type="GeneID" id="25336759"/>
<evidence type="ECO:0000313" key="3">
    <source>
        <dbReference type="Proteomes" id="UP000030763"/>
    </source>
</evidence>
<dbReference type="Proteomes" id="UP000030763">
    <property type="component" value="Unassembled WGS sequence"/>
</dbReference>
<reference evidence="2" key="1">
    <citation type="submission" date="2013-10" db="EMBL/GenBank/DDBJ databases">
        <title>Genomic analysis of the causative agents of coccidiosis in chickens.</title>
        <authorList>
            <person name="Reid A.J."/>
            <person name="Blake D."/>
            <person name="Billington K."/>
            <person name="Browne H."/>
            <person name="Dunn M."/>
            <person name="Hung S."/>
            <person name="Kawahara F."/>
            <person name="Miranda-Saavedra D."/>
            <person name="Mourier T."/>
            <person name="Nagra H."/>
            <person name="Otto T.D."/>
            <person name="Rawlings N."/>
            <person name="Sanchez A."/>
            <person name="Sanders M."/>
            <person name="Subramaniam C."/>
            <person name="Tay Y."/>
            <person name="Dear P."/>
            <person name="Doerig C."/>
            <person name="Gruber A."/>
            <person name="Parkinson J."/>
            <person name="Shirley M."/>
            <person name="Wan K.L."/>
            <person name="Berriman M."/>
            <person name="Tomley F."/>
            <person name="Pain A."/>
        </authorList>
    </citation>
    <scope>NUCLEOTIDE SEQUENCE [LARGE SCALE GENOMIC DNA]</scope>
    <source>
        <strain evidence="2">Weybridge</strain>
    </source>
</reference>
<feature type="compositionally biased region" description="Polar residues" evidence="1">
    <location>
        <begin position="100"/>
        <end position="112"/>
    </location>
</feature>
<name>U6MAP7_EIMMA</name>
<dbReference type="AlphaFoldDB" id="U6MAP7"/>
<dbReference type="RefSeq" id="XP_013336768.1">
    <property type="nucleotide sequence ID" value="XM_013481314.1"/>
</dbReference>
<gene>
    <name evidence="2" type="ORF">EMWEY_00027730</name>
</gene>
<organism evidence="2 3">
    <name type="scientific">Eimeria maxima</name>
    <name type="common">Coccidian parasite</name>
    <dbReference type="NCBI Taxonomy" id="5804"/>
    <lineage>
        <taxon>Eukaryota</taxon>
        <taxon>Sar</taxon>
        <taxon>Alveolata</taxon>
        <taxon>Apicomplexa</taxon>
        <taxon>Conoidasida</taxon>
        <taxon>Coccidia</taxon>
        <taxon>Eucoccidiorida</taxon>
        <taxon>Eimeriorina</taxon>
        <taxon>Eimeriidae</taxon>
        <taxon>Eimeria</taxon>
    </lineage>
</organism>
<protein>
    <submittedName>
        <fullName evidence="2">Uncharacterized protein</fullName>
    </submittedName>
</protein>
<feature type="compositionally biased region" description="Basic and acidic residues" evidence="1">
    <location>
        <begin position="75"/>
        <end position="99"/>
    </location>
</feature>
<feature type="compositionally biased region" description="Polar residues" evidence="1">
    <location>
        <begin position="137"/>
        <end position="154"/>
    </location>
</feature>
<keyword evidence="3" id="KW-1185">Reference proteome</keyword>
<dbReference type="VEuPathDB" id="ToxoDB:EMWEY_00027730"/>
<sequence>MEVAEASLGTNDPCTTSVEEREEDKQDPFLLAADLTALASIHAKNAESLSAETGMKLESILKECARLEAECERVLEQTQEQEKPREEPPQPQPEVKESSPKQATATPSSYNRASEPARFVPKVTRVTPKPTRLLPKKNNSTLQEKTHLSQNRVD</sequence>
<feature type="region of interest" description="Disordered" evidence="1">
    <location>
        <begin position="75"/>
        <end position="154"/>
    </location>
</feature>
<dbReference type="OrthoDB" id="347333at2759"/>
<dbReference type="OMA" id="HANHAEA"/>